<dbReference type="CDD" id="cd04211">
    <property type="entry name" value="Cupredoxin_like_2"/>
    <property type="match status" value="1"/>
</dbReference>
<protein>
    <submittedName>
        <fullName evidence="6">Blue copper protein</fullName>
    </submittedName>
</protein>
<evidence type="ECO:0000259" key="5">
    <source>
        <dbReference type="Pfam" id="PF00127"/>
    </source>
</evidence>
<feature type="chain" id="PRO_5045356248" evidence="4">
    <location>
        <begin position="22"/>
        <end position="156"/>
    </location>
</feature>
<dbReference type="PANTHER" id="PTHR38439:SF3">
    <property type="entry name" value="COPPER-RESISTANT CUPROPROTEIN COPI"/>
    <property type="match status" value="1"/>
</dbReference>
<evidence type="ECO:0000256" key="4">
    <source>
        <dbReference type="SAM" id="SignalP"/>
    </source>
</evidence>
<proteinExistence type="predicted"/>
<gene>
    <name evidence="6" type="ORF">GCM10007350_08840</name>
</gene>
<comment type="caution">
    <text evidence="6">The sequence shown here is derived from an EMBL/GenBank/DDBJ whole genome shotgun (WGS) entry which is preliminary data.</text>
</comment>
<dbReference type="EMBL" id="BMYO01000002">
    <property type="protein sequence ID" value="GHD58650.1"/>
    <property type="molecule type" value="Genomic_DNA"/>
</dbReference>
<dbReference type="InterPro" id="IPR050845">
    <property type="entry name" value="Cu-binding_ET"/>
</dbReference>
<dbReference type="Proteomes" id="UP000604737">
    <property type="component" value="Unassembled WGS sequence"/>
</dbReference>
<dbReference type="SUPFAM" id="SSF49503">
    <property type="entry name" value="Cupredoxins"/>
    <property type="match status" value="1"/>
</dbReference>
<keyword evidence="4" id="KW-0732">Signal</keyword>
<accession>A0ABQ3GWK4</accession>
<dbReference type="RefSeq" id="WP_189458952.1">
    <property type="nucleotide sequence ID" value="NZ_BMYO01000002.1"/>
</dbReference>
<dbReference type="InterPro" id="IPR008972">
    <property type="entry name" value="Cupredoxin"/>
</dbReference>
<comment type="subcellular location">
    <subcellularLocation>
        <location evidence="1">Cell outer membrane</location>
        <topology evidence="1">Lipid-anchor</topology>
    </subcellularLocation>
</comment>
<evidence type="ECO:0000313" key="6">
    <source>
        <dbReference type="EMBL" id="GHD58650.1"/>
    </source>
</evidence>
<dbReference type="InterPro" id="IPR000923">
    <property type="entry name" value="BlueCu_1"/>
</dbReference>
<evidence type="ECO:0000256" key="3">
    <source>
        <dbReference type="ARBA" id="ARBA00023008"/>
    </source>
</evidence>
<evidence type="ECO:0000256" key="2">
    <source>
        <dbReference type="ARBA" id="ARBA00022723"/>
    </source>
</evidence>
<feature type="signal peptide" evidence="4">
    <location>
        <begin position="1"/>
        <end position="21"/>
    </location>
</feature>
<feature type="domain" description="Blue (type 1) copper" evidence="5">
    <location>
        <begin position="46"/>
        <end position="152"/>
    </location>
</feature>
<sequence length="156" mass="16762">MKTSHLVVLIAGFGLGATAFASGTHAGGHDSAIGQPGKAGKVSRTITVEMNDAMRYSPASIDVKQGETIRFVAKNVGKVKHEFVIGTEAELKAHYEQMKKFPDMEHEDPQTASVAPGKSGEVIWQFTRAGKVDFACLQPGHYDAGMKGYVDVAKKR</sequence>
<dbReference type="Gene3D" id="2.60.40.420">
    <property type="entry name" value="Cupredoxins - blue copper proteins"/>
    <property type="match status" value="1"/>
</dbReference>
<keyword evidence="7" id="KW-1185">Reference proteome</keyword>
<evidence type="ECO:0000256" key="1">
    <source>
        <dbReference type="ARBA" id="ARBA00004459"/>
    </source>
</evidence>
<dbReference type="PANTHER" id="PTHR38439">
    <property type="entry name" value="AURACYANIN-B"/>
    <property type="match status" value="1"/>
</dbReference>
<reference evidence="7" key="1">
    <citation type="journal article" date="2019" name="Int. J. Syst. Evol. Microbiol.">
        <title>The Global Catalogue of Microorganisms (GCM) 10K type strain sequencing project: providing services to taxonomists for standard genome sequencing and annotation.</title>
        <authorList>
            <consortium name="The Broad Institute Genomics Platform"/>
            <consortium name="The Broad Institute Genome Sequencing Center for Infectious Disease"/>
            <person name="Wu L."/>
            <person name="Ma J."/>
        </authorList>
    </citation>
    <scope>NUCLEOTIDE SEQUENCE [LARGE SCALE GENOMIC DNA]</scope>
    <source>
        <strain evidence="7">KCTC 23701</strain>
    </source>
</reference>
<keyword evidence="3" id="KW-0186">Copper</keyword>
<evidence type="ECO:0000313" key="7">
    <source>
        <dbReference type="Proteomes" id="UP000604737"/>
    </source>
</evidence>
<name>A0ABQ3GWK4_9NEIS</name>
<dbReference type="Pfam" id="PF00127">
    <property type="entry name" value="Copper-bind"/>
    <property type="match status" value="1"/>
</dbReference>
<organism evidence="6 7">
    <name type="scientific">Jeongeupia chitinilytica</name>
    <dbReference type="NCBI Taxonomy" id="1041641"/>
    <lineage>
        <taxon>Bacteria</taxon>
        <taxon>Pseudomonadati</taxon>
        <taxon>Pseudomonadota</taxon>
        <taxon>Betaproteobacteria</taxon>
        <taxon>Neisseriales</taxon>
        <taxon>Chitinibacteraceae</taxon>
        <taxon>Jeongeupia</taxon>
    </lineage>
</organism>
<keyword evidence="2" id="KW-0479">Metal-binding</keyword>